<dbReference type="Gene3D" id="3.40.50.150">
    <property type="entry name" value="Vaccinia Virus protein VP39"/>
    <property type="match status" value="1"/>
</dbReference>
<evidence type="ECO:0000313" key="5">
    <source>
        <dbReference type="Proteomes" id="UP000000664"/>
    </source>
</evidence>
<dbReference type="EC" id="2.1.1.171" evidence="4"/>
<dbReference type="SUPFAM" id="SSF53335">
    <property type="entry name" value="S-adenosyl-L-methionine-dependent methyltransferases"/>
    <property type="match status" value="1"/>
</dbReference>
<gene>
    <name evidence="4" type="ordered locus">LGAS_0365</name>
</gene>
<dbReference type="Proteomes" id="UP000000664">
    <property type="component" value="Chromosome"/>
</dbReference>
<evidence type="ECO:0000256" key="1">
    <source>
        <dbReference type="ARBA" id="ARBA00022603"/>
    </source>
</evidence>
<evidence type="ECO:0000313" key="4">
    <source>
        <dbReference type="EMBL" id="ABJ59770.1"/>
    </source>
</evidence>
<dbReference type="CDD" id="cd02440">
    <property type="entry name" value="AdoMet_MTases"/>
    <property type="match status" value="1"/>
</dbReference>
<accession>A0A805ZFQ6</accession>
<reference evidence="4 5" key="1">
    <citation type="journal article" date="2006" name="Proc. Natl. Acad. Sci. U.S.A.">
        <title>Comparative genomics of the lactic acid bacteria.</title>
        <authorList>
            <person name="Makarova K."/>
            <person name="Slesarev A."/>
            <person name="Wolf Y."/>
            <person name="Sorokin A."/>
            <person name="Mirkin B."/>
            <person name="Koonin E."/>
            <person name="Pavlov A."/>
            <person name="Pavlova N."/>
            <person name="Karamychev V."/>
            <person name="Polouchine N."/>
            <person name="Shakhova V."/>
            <person name="Grigoriev I."/>
            <person name="Lou Y."/>
            <person name="Rohksar D."/>
            <person name="Lucas S."/>
            <person name="Huang K."/>
            <person name="Goodstein D.M."/>
            <person name="Hawkins T."/>
            <person name="Plengvidhya V."/>
            <person name="Welker D."/>
            <person name="Hughes J."/>
            <person name="Goh Y."/>
            <person name="Benson A."/>
            <person name="Baldwin K."/>
            <person name="Lee J.H."/>
            <person name="Diaz-Muniz I."/>
            <person name="Dosti B."/>
            <person name="Smeianov V."/>
            <person name="Wechter W."/>
            <person name="Barabote R."/>
            <person name="Lorca G."/>
            <person name="Altermann E."/>
            <person name="Barrangou R."/>
            <person name="Ganesan B."/>
            <person name="Xie Y."/>
            <person name="Rawsthorne H."/>
            <person name="Tamir D."/>
            <person name="Parker C."/>
            <person name="Breidt F."/>
            <person name="Broadbent J."/>
            <person name="Hutkins R."/>
            <person name="O'Sullivan D."/>
            <person name="Steele J."/>
            <person name="Unlu G."/>
            <person name="Saier M."/>
            <person name="Klaenhammer T."/>
            <person name="Richardson P."/>
            <person name="Kozyavkin S."/>
            <person name="Weimer B."/>
            <person name="Mills D."/>
        </authorList>
    </citation>
    <scope>NUCLEOTIDE SEQUENCE [LARGE SCALE GENOMIC DNA]</scope>
    <source>
        <strain evidence="5">ATCC 33323 / DSM 20243 / BCRC 14619 / CIP 102991 / JCM 1131 / KCTC 3163 / NCIMB 11718 / NCTC 13722 / AM63</strain>
    </source>
</reference>
<dbReference type="InterPro" id="IPR046977">
    <property type="entry name" value="RsmC/RlmG"/>
</dbReference>
<dbReference type="InterPro" id="IPR029063">
    <property type="entry name" value="SAM-dependent_MTases_sf"/>
</dbReference>
<sequence>MINYKIEIKEARIIMTKKNQMYFAANPDAKHDEHLVDYHIDDIDLKFTTDAGVFSKLRIDYGSGVLIKTMKELTFPEAGILDVGTGYGPMGLFAAKFWPDQEVDMVDVNERAIDLAKRNAQFNHIDNVNIYESNIYEQVDNKYGLIITNPPIRAGKKVVDQILSEAKEHLVENGILLVVIQKKQGAPSAKKLMTKVYGNCEILARDKGYYILMSKNN</sequence>
<dbReference type="Pfam" id="PF05175">
    <property type="entry name" value="MTS"/>
    <property type="match status" value="1"/>
</dbReference>
<dbReference type="InterPro" id="IPR007848">
    <property type="entry name" value="Small_mtfrase_dom"/>
</dbReference>
<dbReference type="AlphaFoldDB" id="A0A805ZFQ6"/>
<evidence type="ECO:0000259" key="3">
    <source>
        <dbReference type="Pfam" id="PF05175"/>
    </source>
</evidence>
<dbReference type="EMBL" id="CP000413">
    <property type="protein sequence ID" value="ABJ59770.1"/>
    <property type="molecule type" value="Genomic_DNA"/>
</dbReference>
<dbReference type="GO" id="GO:0052913">
    <property type="term" value="F:16S rRNA (guanine(966)-N(2))-methyltransferase activity"/>
    <property type="evidence" value="ECO:0007669"/>
    <property type="project" value="UniProtKB-EC"/>
</dbReference>
<keyword evidence="1 4" id="KW-0489">Methyltransferase</keyword>
<name>A0A805ZFQ6_LACGA</name>
<protein>
    <submittedName>
        <fullName evidence="4">16S rRNA m(2)G 1207 methyltransferase</fullName>
        <ecNumber evidence="4">2.1.1.171</ecNumber>
    </submittedName>
</protein>
<proteinExistence type="predicted"/>
<dbReference type="KEGG" id="lga:LGAS_0365"/>
<dbReference type="PANTHER" id="PTHR47816">
    <property type="entry name" value="RIBOSOMAL RNA SMALL SUBUNIT METHYLTRANSFERASE C"/>
    <property type="match status" value="1"/>
</dbReference>
<evidence type="ECO:0000256" key="2">
    <source>
        <dbReference type="ARBA" id="ARBA00022679"/>
    </source>
</evidence>
<organism evidence="4 5">
    <name type="scientific">Lactobacillus gasseri (strain ATCC 33323 / DSM 20243 / BCRC 14619 / CIP 102991 / JCM 1131 / KCTC 3163 / NCIMB 11718 / NCTC 13722 / AM63)</name>
    <dbReference type="NCBI Taxonomy" id="324831"/>
    <lineage>
        <taxon>Bacteria</taxon>
        <taxon>Bacillati</taxon>
        <taxon>Bacillota</taxon>
        <taxon>Bacilli</taxon>
        <taxon>Lactobacillales</taxon>
        <taxon>Lactobacillaceae</taxon>
        <taxon>Lactobacillus</taxon>
    </lineage>
</organism>
<keyword evidence="2 4" id="KW-0808">Transferase</keyword>
<dbReference type="PANTHER" id="PTHR47816:SF4">
    <property type="entry name" value="RIBOSOMAL RNA SMALL SUBUNIT METHYLTRANSFERASE C"/>
    <property type="match status" value="1"/>
</dbReference>
<feature type="domain" description="Methyltransferase small" evidence="3">
    <location>
        <begin position="45"/>
        <end position="212"/>
    </location>
</feature>